<dbReference type="Gene3D" id="3.40.50.300">
    <property type="entry name" value="P-loop containing nucleotide triphosphate hydrolases"/>
    <property type="match status" value="1"/>
</dbReference>
<dbReference type="AlphaFoldDB" id="A0AAW2Z0H3"/>
<proteinExistence type="inferred from homology"/>
<organism evidence="4 5">
    <name type="scientific">Acrasis kona</name>
    <dbReference type="NCBI Taxonomy" id="1008807"/>
    <lineage>
        <taxon>Eukaryota</taxon>
        <taxon>Discoba</taxon>
        <taxon>Heterolobosea</taxon>
        <taxon>Tetramitia</taxon>
        <taxon>Eutetramitia</taxon>
        <taxon>Acrasidae</taxon>
        <taxon>Acrasis</taxon>
    </lineage>
</organism>
<evidence type="ECO:0000313" key="4">
    <source>
        <dbReference type="EMBL" id="KAL0482543.1"/>
    </source>
</evidence>
<reference evidence="4 5" key="1">
    <citation type="submission" date="2024-03" db="EMBL/GenBank/DDBJ databases">
        <title>The Acrasis kona genome and developmental transcriptomes reveal deep origins of eukaryotic multicellular pathways.</title>
        <authorList>
            <person name="Sheikh S."/>
            <person name="Fu C.-J."/>
            <person name="Brown M.W."/>
            <person name="Baldauf S.L."/>
        </authorList>
    </citation>
    <scope>NUCLEOTIDE SEQUENCE [LARGE SCALE GENOMIC DNA]</scope>
    <source>
        <strain evidence="4 5">ATCC MYA-3509</strain>
    </source>
</reference>
<evidence type="ECO:0000256" key="2">
    <source>
        <dbReference type="SAM" id="SignalP"/>
    </source>
</evidence>
<comment type="caution">
    <text evidence="4">The sequence shown here is derived from an EMBL/GenBank/DDBJ whole genome shotgun (WGS) entry which is preliminary data.</text>
</comment>
<feature type="chain" id="PRO_5043464203" description="IRG-type G domain-containing protein" evidence="2">
    <location>
        <begin position="19"/>
        <end position="225"/>
    </location>
</feature>
<name>A0AAW2Z0H3_9EUKA</name>
<dbReference type="PANTHER" id="PTHR14143">
    <property type="entry name" value="INTERFERON-INDUCIBLE GTPASE FAMILY MEMBER"/>
    <property type="match status" value="1"/>
</dbReference>
<dbReference type="EMBL" id="JAOPGA020000870">
    <property type="protein sequence ID" value="KAL0482543.1"/>
    <property type="molecule type" value="Genomic_DNA"/>
</dbReference>
<evidence type="ECO:0000256" key="1">
    <source>
        <dbReference type="ARBA" id="ARBA00005429"/>
    </source>
</evidence>
<accession>A0AAW2Z0H3</accession>
<comment type="similarity">
    <text evidence="1">Belongs to the TRAFAC class dynamin-like GTPase superfamily. IRG family.</text>
</comment>
<dbReference type="Proteomes" id="UP001431209">
    <property type="component" value="Unassembled WGS sequence"/>
</dbReference>
<evidence type="ECO:0000313" key="5">
    <source>
        <dbReference type="Proteomes" id="UP001431209"/>
    </source>
</evidence>
<sequence>MGITQSIMLGTWCIATYALLKSNPKPSPKDGQRQRQIKILRELYGFDYAKRNIAFAGTSGIGKSTMINSLRGLKEGDEGAAKCDYDECTMEVARYPLCSHIDLWDLPGAGTVRHPSAGYFDDKHLFIMDAIVIVVRNRLSEIDMEIARRARNERIPYFFVRNLVEEAKKKDPEMRQKIVKRFEESFKDLQVKPKLYLVNAHAFSDNAFDEKVLAEEVLKNIVYRK</sequence>
<dbReference type="PANTHER" id="PTHR14143:SF1">
    <property type="entry name" value="IRG-TYPE G DOMAIN-CONTAINING PROTEIN"/>
    <property type="match status" value="1"/>
</dbReference>
<keyword evidence="5" id="KW-1185">Reference proteome</keyword>
<feature type="signal peptide" evidence="2">
    <location>
        <begin position="1"/>
        <end position="18"/>
    </location>
</feature>
<dbReference type="InterPro" id="IPR027417">
    <property type="entry name" value="P-loop_NTPase"/>
</dbReference>
<evidence type="ECO:0000259" key="3">
    <source>
        <dbReference type="PROSITE" id="PS51716"/>
    </source>
</evidence>
<protein>
    <recommendedName>
        <fullName evidence="3">IRG-type G domain-containing protein</fullName>
    </recommendedName>
</protein>
<dbReference type="SUPFAM" id="SSF52540">
    <property type="entry name" value="P-loop containing nucleoside triphosphate hydrolases"/>
    <property type="match status" value="1"/>
</dbReference>
<dbReference type="Pfam" id="PF05049">
    <property type="entry name" value="IIGP"/>
    <property type="match status" value="1"/>
</dbReference>
<keyword evidence="2" id="KW-0732">Signal</keyword>
<gene>
    <name evidence="4" type="ORF">AKO1_014435</name>
</gene>
<dbReference type="PROSITE" id="PS51716">
    <property type="entry name" value="G_IRG"/>
    <property type="match status" value="1"/>
</dbReference>
<dbReference type="InterPro" id="IPR007743">
    <property type="entry name" value="Immunity-related_GTPase-like"/>
</dbReference>
<dbReference type="InterPro" id="IPR030385">
    <property type="entry name" value="G_IRG_dom"/>
</dbReference>
<dbReference type="GO" id="GO:0016020">
    <property type="term" value="C:membrane"/>
    <property type="evidence" value="ECO:0007669"/>
    <property type="project" value="InterPro"/>
</dbReference>
<feature type="domain" description="IRG-type G" evidence="3">
    <location>
        <begin position="49"/>
        <end position="220"/>
    </location>
</feature>
<dbReference type="GO" id="GO:0005525">
    <property type="term" value="F:GTP binding"/>
    <property type="evidence" value="ECO:0007669"/>
    <property type="project" value="InterPro"/>
</dbReference>